<organism evidence="1 2">
    <name type="scientific">Brassica carinata</name>
    <name type="common">Ethiopian mustard</name>
    <name type="synonym">Abyssinian cabbage</name>
    <dbReference type="NCBI Taxonomy" id="52824"/>
    <lineage>
        <taxon>Eukaryota</taxon>
        <taxon>Viridiplantae</taxon>
        <taxon>Streptophyta</taxon>
        <taxon>Embryophyta</taxon>
        <taxon>Tracheophyta</taxon>
        <taxon>Spermatophyta</taxon>
        <taxon>Magnoliopsida</taxon>
        <taxon>eudicotyledons</taxon>
        <taxon>Gunneridae</taxon>
        <taxon>Pentapetalae</taxon>
        <taxon>rosids</taxon>
        <taxon>malvids</taxon>
        <taxon>Brassicales</taxon>
        <taxon>Brassicaceae</taxon>
        <taxon>Brassiceae</taxon>
        <taxon>Brassica</taxon>
    </lineage>
</organism>
<dbReference type="Proteomes" id="UP000886595">
    <property type="component" value="Unassembled WGS sequence"/>
</dbReference>
<dbReference type="EMBL" id="JAAMPC010000003">
    <property type="protein sequence ID" value="KAG2320441.1"/>
    <property type="molecule type" value="Genomic_DNA"/>
</dbReference>
<dbReference type="AlphaFoldDB" id="A0A8X7VZR5"/>
<accession>A0A8X7VZR5</accession>
<evidence type="ECO:0000313" key="1">
    <source>
        <dbReference type="EMBL" id="KAG2320441.1"/>
    </source>
</evidence>
<comment type="caution">
    <text evidence="1">The sequence shown here is derived from an EMBL/GenBank/DDBJ whole genome shotgun (WGS) entry which is preliminary data.</text>
</comment>
<gene>
    <name evidence="1" type="ORF">Bca52824_013654</name>
</gene>
<proteinExistence type="predicted"/>
<reference evidence="1 2" key="1">
    <citation type="submission" date="2020-02" db="EMBL/GenBank/DDBJ databases">
        <authorList>
            <person name="Ma Q."/>
            <person name="Huang Y."/>
            <person name="Song X."/>
            <person name="Pei D."/>
        </authorList>
    </citation>
    <scope>NUCLEOTIDE SEQUENCE [LARGE SCALE GENOMIC DNA]</scope>
    <source>
        <strain evidence="1">Sxm20200214</strain>
        <tissue evidence="1">Leaf</tissue>
    </source>
</reference>
<evidence type="ECO:0000313" key="2">
    <source>
        <dbReference type="Proteomes" id="UP000886595"/>
    </source>
</evidence>
<protein>
    <submittedName>
        <fullName evidence="1">Uncharacterized protein</fullName>
    </submittedName>
</protein>
<sequence>MISILEDSTHSPNKLAWKDEVEDEAVDNLVRLIQEDHVFKKKMFGGDLTNYNDSKFSFQVGNLFKKTIFGGDLTNYNDSEFSYGMFKVSYLYPFVSHVWTNVLETSLSSAEFRSPGITVV</sequence>
<name>A0A8X7VZR5_BRACI</name>
<keyword evidence="2" id="KW-1185">Reference proteome</keyword>